<feature type="domain" description="DUF5641" evidence="2">
    <location>
        <begin position="1202"/>
        <end position="1288"/>
    </location>
</feature>
<dbReference type="InterPro" id="IPR040676">
    <property type="entry name" value="DUF5641"/>
</dbReference>
<dbReference type="InterPro" id="IPR008042">
    <property type="entry name" value="Retrotrans_Pao"/>
</dbReference>
<dbReference type="CDD" id="cd00303">
    <property type="entry name" value="retropepsin_like"/>
    <property type="match status" value="1"/>
</dbReference>
<dbReference type="Pfam" id="PF18701">
    <property type="entry name" value="DUF5641"/>
    <property type="match status" value="1"/>
</dbReference>
<dbReference type="GO" id="GO:0071897">
    <property type="term" value="P:DNA biosynthetic process"/>
    <property type="evidence" value="ECO:0007669"/>
    <property type="project" value="UniProtKB-ARBA"/>
</dbReference>
<proteinExistence type="predicted"/>
<feature type="compositionally biased region" description="Low complexity" evidence="1">
    <location>
        <begin position="805"/>
        <end position="824"/>
    </location>
</feature>
<evidence type="ECO:0000256" key="1">
    <source>
        <dbReference type="SAM" id="MobiDB-lite"/>
    </source>
</evidence>
<name>A0A2H1WM60_SPOFR</name>
<sequence>MVLRSIERRSNGQFQLRGSDKRIFKFEKKRPLEKKLVIKRSSRPSCVPGSSLRSSSSPPFGKKRTCWSEYSSSVVFIAGSSQHSSRAEPKNIASKKTFGLESQTKDFCLRLLSYLAMAEEIKMKELTKKRASIKSQLTQFTTFLNIIKSCEQLSEEQLVELEIRIDKMVTIYATYDHLQGQLEYLSAKPDEQFTERELFEANYYKQLASARALLTQHRTQLANKGLRQLVDITNKNLRSLATLGLKVQHWDDIIIYLMASKLDPVTGREWGEHKNSLTELPSLETFIKFISNRCNFLETIEETNRLKQNTEHTHGKAKSFSVLTSKAKFNISCPLCRKDHYIFSCEQFKALPVAARLSKAKEFKLCLNCLRPGHLEAACPLGHCKYCKTRHNTMLHSHDNDSGTFKEHITLAGTKHENSSSHVLLSTALVRVTDHFGTPHSARVLLDNGSTANFITKDLCGMLHLPIRSVSSHVAGINSQVSTITQTCTLHLQSCDESYNVDVDCFVLPNITTHIPQTYIDLTDLQLPAGISLADPTFNIPSSIDILVGADIFWNVIGRNRIQLGGHMPTLFETKLGWLISGAIPQANTNHSVCMVTHDIHTSHIDNPTDLTRFWELDSISPKFNFTSEERACEQNFNKTTRRNADGRFVVTIPLKESPEALGSSYEMAKRRFLSLERRLDRDPILKGRYIESQRSLQQILWRSDPSLPLKTYSLNTVTYGTASAPYISTRCLSQLAKEATCTRTQHSIQHDFYVDDYLSGGDSIESTIALCRDVTSTLKSAQLNLRKWQANNAQILQAITTSTHSHTSTPSTSTQTHSDTHNTVSLSIDEPSKTLGVNWNYQTDSLTFSIHIPEHTNITITKRHILSTIAQIFDPLGIITPCIIEAKIVLQRLWMDKCSWDDEVNIDIKKQWLKFIQTLPQLNHLSIPRWVICSNSTSIEIHIFTDASEKAYGACIYIRSVACDGRIHTHLLTSKSKVAPIKSTTIPRLELCGALLGTRLCTKVLESLTLKPDQCIFWCDSMIVLGWLSASPATLKPFVRHRVSEMREGFGDYTWRYVPTKDNPADLVSRGLSAELISQSSMWWSGPTFLQTESALWPSMPNTDVNIVLPELVKSHNNINSLHISNLNSNNLFLILINNSSNYSQLKRQLAYIFRFINRCRRVHNHSPTLTNSELDFSANFIIKTVQKEMFPEEYEMLSSEHLKQQFWNRFSNEYIFYLQQRTKWTDSDGVLEEGAMVVLKEQQTPPLMWPLGRIVRLIPGRDGISRVADVKTKRGIVRRAYNTIYLLSSTPGACWNITTPGRPRAGAAGARGALDQLARAPAVSHEHCVIVHRTERALTS</sequence>
<evidence type="ECO:0000313" key="3">
    <source>
        <dbReference type="EMBL" id="SOQ54097.1"/>
    </source>
</evidence>
<dbReference type="Pfam" id="PF05380">
    <property type="entry name" value="Peptidase_A17"/>
    <property type="match status" value="1"/>
</dbReference>
<dbReference type="InterPro" id="IPR043502">
    <property type="entry name" value="DNA/RNA_pol_sf"/>
</dbReference>
<dbReference type="SUPFAM" id="SSF56672">
    <property type="entry name" value="DNA/RNA polymerases"/>
    <property type="match status" value="1"/>
</dbReference>
<gene>
    <name evidence="3" type="ORF">SFRICE_016310</name>
</gene>
<dbReference type="PANTHER" id="PTHR47331">
    <property type="entry name" value="PHD-TYPE DOMAIN-CONTAINING PROTEIN"/>
    <property type="match status" value="1"/>
</dbReference>
<reference evidence="3" key="1">
    <citation type="submission" date="2016-07" db="EMBL/GenBank/DDBJ databases">
        <authorList>
            <person name="Bretaudeau A."/>
        </authorList>
    </citation>
    <scope>NUCLEOTIDE SEQUENCE</scope>
    <source>
        <strain evidence="3">Rice</strain>
        <tissue evidence="3">Whole body</tissue>
    </source>
</reference>
<feature type="region of interest" description="Disordered" evidence="1">
    <location>
        <begin position="805"/>
        <end position="826"/>
    </location>
</feature>
<dbReference type="PANTHER" id="PTHR47331:SF4">
    <property type="entry name" value="PEPTIDASE S1 DOMAIN-CONTAINING PROTEIN"/>
    <property type="match status" value="1"/>
</dbReference>
<protein>
    <submittedName>
        <fullName evidence="3">SFRICE_016310</fullName>
    </submittedName>
</protein>
<accession>A0A2H1WM60</accession>
<evidence type="ECO:0000259" key="2">
    <source>
        <dbReference type="Pfam" id="PF18701"/>
    </source>
</evidence>
<organism evidence="3">
    <name type="scientific">Spodoptera frugiperda</name>
    <name type="common">Fall armyworm</name>
    <dbReference type="NCBI Taxonomy" id="7108"/>
    <lineage>
        <taxon>Eukaryota</taxon>
        <taxon>Metazoa</taxon>
        <taxon>Ecdysozoa</taxon>
        <taxon>Arthropoda</taxon>
        <taxon>Hexapoda</taxon>
        <taxon>Insecta</taxon>
        <taxon>Pterygota</taxon>
        <taxon>Neoptera</taxon>
        <taxon>Endopterygota</taxon>
        <taxon>Lepidoptera</taxon>
        <taxon>Glossata</taxon>
        <taxon>Ditrysia</taxon>
        <taxon>Noctuoidea</taxon>
        <taxon>Noctuidae</taxon>
        <taxon>Amphipyrinae</taxon>
        <taxon>Spodoptera</taxon>
    </lineage>
</organism>
<dbReference type="EMBL" id="ODYU01009575">
    <property type="protein sequence ID" value="SOQ54097.1"/>
    <property type="molecule type" value="Genomic_DNA"/>
</dbReference>